<dbReference type="GO" id="GO:0016779">
    <property type="term" value="F:nucleotidyltransferase activity"/>
    <property type="evidence" value="ECO:0007669"/>
    <property type="project" value="UniProtKB-ARBA"/>
</dbReference>
<dbReference type="InterPro" id="IPR029044">
    <property type="entry name" value="Nucleotide-diphossugar_trans"/>
</dbReference>
<sequence>MSRFKCYRTNMMTDHPTPTILVLAGKRDGKLDPLAERAGVSHKAVVPIAGRPLIGHVLQTLEAAWDDAKILISIHDPSVLEDVEEVKRLKSAGRLEMTMAQHGIVESVEAAAAQGGFPLLITTGDNVLTTVDALRAVNAAGHDRGADAVLGLARREDIQAAHPDGQRKFYEFKDIAIANCNIYWLRNEKSLQAAEAFRDGGQFIKTPGAIRKAFGLWNLIRFRFRMDTLYGAMDRLSKRFGVRVIAHVLDDGRLAIDVDNERTYRVTEELLAADA</sequence>
<feature type="domain" description="MobA-like NTP transferase" evidence="2">
    <location>
        <begin position="35"/>
        <end position="152"/>
    </location>
</feature>
<keyword evidence="3" id="KW-0808">Transferase</keyword>
<dbReference type="InterPro" id="IPR025877">
    <property type="entry name" value="MobA-like_NTP_Trfase"/>
</dbReference>
<evidence type="ECO:0000256" key="1">
    <source>
        <dbReference type="ARBA" id="ARBA00022842"/>
    </source>
</evidence>
<dbReference type="AlphaFoldDB" id="A0A3D9FIJ4"/>
<reference evidence="3 4" key="1">
    <citation type="submission" date="2018-07" db="EMBL/GenBank/DDBJ databases">
        <title>Genomic Encyclopedia of Type Strains, Phase IV (KMG-IV): sequencing the most valuable type-strain genomes for metagenomic binning, comparative biology and taxonomic classification.</title>
        <authorList>
            <person name="Goeker M."/>
        </authorList>
    </citation>
    <scope>NUCLEOTIDE SEQUENCE [LARGE SCALE GENOMIC DNA]</scope>
    <source>
        <strain evidence="3 4">DSM 26725</strain>
    </source>
</reference>
<gene>
    <name evidence="3" type="ORF">DFR46_2674</name>
</gene>
<keyword evidence="4" id="KW-1185">Reference proteome</keyword>
<dbReference type="EMBL" id="QRDP01000004">
    <property type="protein sequence ID" value="RED17623.1"/>
    <property type="molecule type" value="Genomic_DNA"/>
</dbReference>
<dbReference type="Gene3D" id="3.90.550.10">
    <property type="entry name" value="Spore Coat Polysaccharide Biosynthesis Protein SpsA, Chain A"/>
    <property type="match status" value="1"/>
</dbReference>
<dbReference type="SUPFAM" id="SSF53448">
    <property type="entry name" value="Nucleotide-diphospho-sugar transferases"/>
    <property type="match status" value="1"/>
</dbReference>
<organism evidence="3 4">
    <name type="scientific">Parasphingopyxis lamellibrachiae</name>
    <dbReference type="NCBI Taxonomy" id="680125"/>
    <lineage>
        <taxon>Bacteria</taxon>
        <taxon>Pseudomonadati</taxon>
        <taxon>Pseudomonadota</taxon>
        <taxon>Alphaproteobacteria</taxon>
        <taxon>Sphingomonadales</taxon>
        <taxon>Sphingomonadaceae</taxon>
        <taxon>Parasphingopyxis</taxon>
    </lineage>
</organism>
<name>A0A3D9FIJ4_9SPHN</name>
<accession>A0A3D9FIJ4</accession>
<keyword evidence="1" id="KW-0460">Magnesium</keyword>
<dbReference type="Pfam" id="PF12804">
    <property type="entry name" value="NTP_transf_3"/>
    <property type="match status" value="1"/>
</dbReference>
<proteinExistence type="predicted"/>
<evidence type="ECO:0000313" key="4">
    <source>
        <dbReference type="Proteomes" id="UP000256310"/>
    </source>
</evidence>
<dbReference type="Proteomes" id="UP000256310">
    <property type="component" value="Unassembled WGS sequence"/>
</dbReference>
<protein>
    <submittedName>
        <fullName evidence="3">MobA-like NTP transferase protein</fullName>
    </submittedName>
</protein>
<comment type="caution">
    <text evidence="3">The sequence shown here is derived from an EMBL/GenBank/DDBJ whole genome shotgun (WGS) entry which is preliminary data.</text>
</comment>
<evidence type="ECO:0000313" key="3">
    <source>
        <dbReference type="EMBL" id="RED17623.1"/>
    </source>
</evidence>
<evidence type="ECO:0000259" key="2">
    <source>
        <dbReference type="Pfam" id="PF12804"/>
    </source>
</evidence>